<dbReference type="Gene3D" id="3.40.30.10">
    <property type="entry name" value="Glutaredoxin"/>
    <property type="match status" value="1"/>
</dbReference>
<gene>
    <name evidence="2" type="ORF">Sps_04022</name>
</gene>
<dbReference type="OrthoDB" id="9780340at2"/>
<dbReference type="STRING" id="225848.Sps_04022"/>
<keyword evidence="3" id="KW-1185">Reference proteome</keyword>
<reference evidence="2 3" key="1">
    <citation type="submission" date="2016-03" db="EMBL/GenBank/DDBJ databases">
        <title>Complete genome sequence of Shewanella psychrophila WP2, a deep sea bacterium isolated from west Pacific sediment.</title>
        <authorList>
            <person name="Xu G."/>
            <person name="Jian H."/>
        </authorList>
    </citation>
    <scope>NUCLEOTIDE SEQUENCE [LARGE SCALE GENOMIC DNA]</scope>
    <source>
        <strain evidence="2 3">WP2</strain>
    </source>
</reference>
<dbReference type="RefSeq" id="WP_077754079.1">
    <property type="nucleotide sequence ID" value="NZ_CP014782.1"/>
</dbReference>
<keyword evidence="2" id="KW-0413">Isomerase</keyword>
<evidence type="ECO:0000313" key="2">
    <source>
        <dbReference type="EMBL" id="AQS39137.1"/>
    </source>
</evidence>
<accession>A0A1S6HU93</accession>
<dbReference type="SUPFAM" id="SSF52833">
    <property type="entry name" value="Thioredoxin-like"/>
    <property type="match status" value="1"/>
</dbReference>
<evidence type="ECO:0000259" key="1">
    <source>
        <dbReference type="PROSITE" id="PS51352"/>
    </source>
</evidence>
<name>A0A1S6HU93_9GAMM</name>
<dbReference type="InterPro" id="IPR036249">
    <property type="entry name" value="Thioredoxin-like_sf"/>
</dbReference>
<organism evidence="2 3">
    <name type="scientific">Shewanella psychrophila</name>
    <dbReference type="NCBI Taxonomy" id="225848"/>
    <lineage>
        <taxon>Bacteria</taxon>
        <taxon>Pseudomonadati</taxon>
        <taxon>Pseudomonadota</taxon>
        <taxon>Gammaproteobacteria</taxon>
        <taxon>Alteromonadales</taxon>
        <taxon>Shewanellaceae</taxon>
        <taxon>Shewanella</taxon>
    </lineage>
</organism>
<dbReference type="GO" id="GO:0016853">
    <property type="term" value="F:isomerase activity"/>
    <property type="evidence" value="ECO:0007669"/>
    <property type="project" value="UniProtKB-KW"/>
</dbReference>
<evidence type="ECO:0000313" key="3">
    <source>
        <dbReference type="Proteomes" id="UP000189545"/>
    </source>
</evidence>
<dbReference type="Proteomes" id="UP000189545">
    <property type="component" value="Chromosome"/>
</dbReference>
<dbReference type="PANTHER" id="PTHR35272">
    <property type="entry name" value="THIOL:DISULFIDE INTERCHANGE PROTEIN DSBC-RELATED"/>
    <property type="match status" value="1"/>
</dbReference>
<dbReference type="AlphaFoldDB" id="A0A1S6HU93"/>
<feature type="domain" description="Thioredoxin" evidence="1">
    <location>
        <begin position="51"/>
        <end position="259"/>
    </location>
</feature>
<dbReference type="InterPro" id="IPR051470">
    <property type="entry name" value="Thiol:disulfide_interchange"/>
</dbReference>
<dbReference type="EMBL" id="CP014782">
    <property type="protein sequence ID" value="AQS39137.1"/>
    <property type="molecule type" value="Genomic_DNA"/>
</dbReference>
<proteinExistence type="predicted"/>
<dbReference type="InterPro" id="IPR041205">
    <property type="entry name" value="ScsC_N"/>
</dbReference>
<dbReference type="InterPro" id="IPR013766">
    <property type="entry name" value="Thioredoxin_domain"/>
</dbReference>
<dbReference type="Pfam" id="PF18312">
    <property type="entry name" value="ScsC_N"/>
    <property type="match status" value="1"/>
</dbReference>
<dbReference type="PROSITE" id="PS51352">
    <property type="entry name" value="THIOREDOXIN_2"/>
    <property type="match status" value="1"/>
</dbReference>
<dbReference type="InterPro" id="IPR012336">
    <property type="entry name" value="Thioredoxin-like_fold"/>
</dbReference>
<protein>
    <submittedName>
        <fullName evidence="2">Protein-disulfide isomerase</fullName>
    </submittedName>
</protein>
<sequence>MKQVLIPIFIALALSGCDSNKLDLSNLNPEQKEQLGQIASDYLVQHPEFLIQASEKLNQKKQAALDKQSIETAKVMATQLTQDAKTPFIGPKDAQVSVIEFFDYQCVFCSKIAPEVKQLIEENADVKFVFKETPIFSRRWAPSGYAAQMGQWIFEQKGSKAYATFHDNVFATGKNEGKLTETDINTQAEKAGVLVADFKLNDQGTDSIKANFQLFSHLGFQGTPALIVMPSANPTIENIKIIKGFDPEGLKAAIEEVKNKIS</sequence>
<dbReference type="PANTHER" id="PTHR35272:SF3">
    <property type="entry name" value="THIOL:DISULFIDE INTERCHANGE PROTEIN DSBC"/>
    <property type="match status" value="1"/>
</dbReference>
<dbReference type="Pfam" id="PF13462">
    <property type="entry name" value="Thioredoxin_4"/>
    <property type="match status" value="1"/>
</dbReference>
<dbReference type="PROSITE" id="PS51257">
    <property type="entry name" value="PROKAR_LIPOPROTEIN"/>
    <property type="match status" value="1"/>
</dbReference>
<dbReference type="KEGG" id="spsw:Sps_04022"/>